<dbReference type="PROSITE" id="PS51006">
    <property type="entry name" value="PABS_2"/>
    <property type="match status" value="1"/>
</dbReference>
<sequence>MKINQLPKYFKEVDGELWFEEFEVEKKNLKITYKVNKVLSYLKSPYQEIALIDTAAFGPCLALDGIMQSTSADGFIYNEMITHIPVLTHKKPEKVLVIGGGDCGAVRELSKYEELKTIDMVELDEIVTRECIKFLPKISGGANFDKRVNFKFGDGVQYVKNTDIKYDVIVVDSPDPEGPAKDLFGEEFYKNVKKTLNSDGVMVCQSESPMLHRDIIESTRKILKDNFKIVKTYVAFVPTYPGGLWSFTMASDVYDPCNIDVDRLPLNTRYLTKQIVKSCFDLPNFISDLK</sequence>
<comment type="catalytic activity">
    <reaction evidence="4 7">
        <text>S-adenosyl 3-(methylsulfanyl)propylamine + putrescine = S-methyl-5'-thioadenosine + spermidine + H(+)</text>
        <dbReference type="Rhea" id="RHEA:12721"/>
        <dbReference type="ChEBI" id="CHEBI:15378"/>
        <dbReference type="ChEBI" id="CHEBI:17509"/>
        <dbReference type="ChEBI" id="CHEBI:57443"/>
        <dbReference type="ChEBI" id="CHEBI:57834"/>
        <dbReference type="ChEBI" id="CHEBI:326268"/>
        <dbReference type="EC" id="2.5.1.16"/>
    </reaction>
</comment>
<evidence type="ECO:0000256" key="3">
    <source>
        <dbReference type="ARBA" id="ARBA00023115"/>
    </source>
</evidence>
<comment type="subunit">
    <text evidence="4">Homodimer or homotetramer.</text>
</comment>
<evidence type="ECO:0000256" key="2">
    <source>
        <dbReference type="ARBA" id="ARBA00022679"/>
    </source>
</evidence>
<name>A0A162KVN6_9CLOT</name>
<feature type="active site" description="Proton acceptor" evidence="4 5">
    <location>
        <position position="172"/>
    </location>
</feature>
<dbReference type="CDD" id="cd02440">
    <property type="entry name" value="AdoMet_MTases"/>
    <property type="match status" value="1"/>
</dbReference>
<dbReference type="RefSeq" id="WP_013239464.1">
    <property type="nucleotide sequence ID" value="NZ_CP174102.1"/>
</dbReference>
<dbReference type="NCBIfam" id="NF002010">
    <property type="entry name" value="PRK00811.1"/>
    <property type="match status" value="1"/>
</dbReference>
<dbReference type="InterPro" id="IPR030374">
    <property type="entry name" value="PABS"/>
</dbReference>
<evidence type="ECO:0000256" key="4">
    <source>
        <dbReference type="HAMAP-Rule" id="MF_00198"/>
    </source>
</evidence>
<dbReference type="PATRIC" id="fig|1538.10.peg.2416"/>
<comment type="similarity">
    <text evidence="1 4 6">Belongs to the spermidine/spermine synthase family.</text>
</comment>
<dbReference type="Pfam" id="PF17284">
    <property type="entry name" value="Spermine_synt_N"/>
    <property type="match status" value="1"/>
</dbReference>
<evidence type="ECO:0000256" key="7">
    <source>
        <dbReference type="RuleBase" id="RU003837"/>
    </source>
</evidence>
<dbReference type="EMBL" id="LITT01000020">
    <property type="protein sequence ID" value="OAA87612.1"/>
    <property type="molecule type" value="Genomic_DNA"/>
</dbReference>
<dbReference type="InterPro" id="IPR037163">
    <property type="entry name" value="Spermidine_synt_N_sf"/>
</dbReference>
<dbReference type="SUPFAM" id="SSF53335">
    <property type="entry name" value="S-adenosyl-L-methionine-dependent methyltransferases"/>
    <property type="match status" value="1"/>
</dbReference>
<comment type="pathway">
    <text evidence="4">Amine and polyamine biosynthesis; spermidine biosynthesis; spermidine from putrescine: step 1/1.</text>
</comment>
<comment type="caution">
    <text evidence="9">The sequence shown here is derived from an EMBL/GenBank/DDBJ whole genome shotgun (WGS) entry which is preliminary data.</text>
</comment>
<dbReference type="AlphaFoldDB" id="A0A162KVN6"/>
<proteinExistence type="inferred from homology"/>
<feature type="binding site" evidence="4">
    <location>
        <begin position="154"/>
        <end position="155"/>
    </location>
    <ligand>
        <name>S-methyl-5'-thioadenosine</name>
        <dbReference type="ChEBI" id="CHEBI:17509"/>
    </ligand>
</feature>
<dbReference type="PROSITE" id="PS01330">
    <property type="entry name" value="PABS_1"/>
    <property type="match status" value="1"/>
</dbReference>
<feature type="binding site" evidence="4">
    <location>
        <position position="122"/>
    </location>
    <ligand>
        <name>S-methyl-5'-thioadenosine</name>
        <dbReference type="ChEBI" id="CHEBI:17509"/>
    </ligand>
</feature>
<feature type="binding site" evidence="4">
    <location>
        <position position="179"/>
    </location>
    <ligand>
        <name>S-methyl-5'-thioadenosine</name>
        <dbReference type="ChEBI" id="CHEBI:17509"/>
    </ligand>
</feature>
<dbReference type="Gene3D" id="2.30.140.10">
    <property type="entry name" value="Spermidine synthase, tetramerisation domain"/>
    <property type="match status" value="1"/>
</dbReference>
<dbReference type="HAMAP" id="MF_00198">
    <property type="entry name" value="Spermidine_synth"/>
    <property type="match status" value="1"/>
</dbReference>
<dbReference type="UniPathway" id="UPA00248">
    <property type="reaction ID" value="UER00314"/>
</dbReference>
<dbReference type="Gene3D" id="3.40.50.150">
    <property type="entry name" value="Vaccinia Virus protein VP39"/>
    <property type="match status" value="1"/>
</dbReference>
<comment type="function">
    <text evidence="4">Catalyzes the irreversible transfer of a propylamine group from the amino donor S-adenosylmethioninamine (decarboxy-AdoMet) to putrescine (1,4-diaminobutane) to yield spermidine.</text>
</comment>
<feature type="binding site" evidence="4">
    <location>
        <position position="47"/>
    </location>
    <ligand>
        <name>S-methyl-5'-thioadenosine</name>
        <dbReference type="ChEBI" id="CHEBI:17509"/>
    </ligand>
</feature>
<dbReference type="Pfam" id="PF01564">
    <property type="entry name" value="Spermine_synth"/>
    <property type="match status" value="1"/>
</dbReference>
<keyword evidence="4 7" id="KW-0745">Spermidine biosynthesis</keyword>
<accession>A0A162KVN6</accession>
<reference evidence="9 10" key="1">
    <citation type="journal article" date="2015" name="Biotechnol. Bioeng.">
        <title>Genome sequence and phenotypic characterization of Caulobacter segnis.</title>
        <authorList>
            <person name="Patel S."/>
            <person name="Fletcher B."/>
            <person name="Scott D.C."/>
            <person name="Ely B."/>
        </authorList>
    </citation>
    <scope>NUCLEOTIDE SEQUENCE [LARGE SCALE GENOMIC DNA]</scope>
    <source>
        <strain evidence="9 10">ERI-2</strain>
    </source>
</reference>
<dbReference type="InterPro" id="IPR030373">
    <property type="entry name" value="PABS_CS"/>
</dbReference>
<dbReference type="GO" id="GO:0004766">
    <property type="term" value="F:spermidine synthase activity"/>
    <property type="evidence" value="ECO:0007669"/>
    <property type="project" value="UniProtKB-UniRule"/>
</dbReference>
<dbReference type="PANTHER" id="PTHR11558:SF11">
    <property type="entry name" value="SPERMIDINE SYNTHASE"/>
    <property type="match status" value="1"/>
</dbReference>
<dbReference type="EC" id="2.5.1.16" evidence="4"/>
<evidence type="ECO:0000256" key="5">
    <source>
        <dbReference type="PROSITE-ProRule" id="PRU00354"/>
    </source>
</evidence>
<feature type="binding site" evidence="4">
    <location>
        <position position="102"/>
    </location>
    <ligand>
        <name>spermidine</name>
        <dbReference type="ChEBI" id="CHEBI:57834"/>
    </ligand>
</feature>
<organism evidence="9 10">
    <name type="scientific">Clostridium ljungdahlii</name>
    <dbReference type="NCBI Taxonomy" id="1538"/>
    <lineage>
        <taxon>Bacteria</taxon>
        <taxon>Bacillati</taxon>
        <taxon>Bacillota</taxon>
        <taxon>Clostridia</taxon>
        <taxon>Eubacteriales</taxon>
        <taxon>Clostridiaceae</taxon>
        <taxon>Clostridium</taxon>
    </lineage>
</organism>
<evidence type="ECO:0000256" key="6">
    <source>
        <dbReference type="RuleBase" id="RU003836"/>
    </source>
</evidence>
<evidence type="ECO:0000259" key="8">
    <source>
        <dbReference type="PROSITE" id="PS51006"/>
    </source>
</evidence>
<gene>
    <name evidence="4 9" type="primary">speE</name>
    <name evidence="9" type="ORF">WY13_01968</name>
</gene>
<dbReference type="InterPro" id="IPR029063">
    <property type="entry name" value="SAM-dependent_MTases_sf"/>
</dbReference>
<feature type="binding site" evidence="4">
    <location>
        <begin position="172"/>
        <end position="175"/>
    </location>
    <ligand>
        <name>spermidine</name>
        <dbReference type="ChEBI" id="CHEBI:57834"/>
    </ligand>
</feature>
<dbReference type="Proteomes" id="UP000077407">
    <property type="component" value="Unassembled WGS sequence"/>
</dbReference>
<keyword evidence="3 4" id="KW-0620">Polyamine biosynthesis</keyword>
<dbReference type="GO" id="GO:0008295">
    <property type="term" value="P:spermidine biosynthetic process"/>
    <property type="evidence" value="ECO:0007669"/>
    <property type="project" value="UniProtKB-UniRule"/>
</dbReference>
<dbReference type="NCBIfam" id="TIGR00417">
    <property type="entry name" value="speE"/>
    <property type="match status" value="1"/>
</dbReference>
<dbReference type="PANTHER" id="PTHR11558">
    <property type="entry name" value="SPERMIDINE/SPERMINE SYNTHASE"/>
    <property type="match status" value="1"/>
</dbReference>
<dbReference type="OMA" id="EYTIEAK"/>
<dbReference type="InterPro" id="IPR001045">
    <property type="entry name" value="Spermi_synthase"/>
</dbReference>
<feature type="domain" description="PABS" evidence="8">
    <location>
        <begin position="16"/>
        <end position="252"/>
    </location>
</feature>
<evidence type="ECO:0000313" key="9">
    <source>
        <dbReference type="EMBL" id="OAA87612.1"/>
    </source>
</evidence>
<dbReference type="InterPro" id="IPR035246">
    <property type="entry name" value="Spermidine_synt_N"/>
</dbReference>
<comment type="caution">
    <text evidence="4">Lacks conserved residue(s) required for the propagation of feature annotation.</text>
</comment>
<protein>
    <recommendedName>
        <fullName evidence="4">Polyamine aminopropyltransferase</fullName>
    </recommendedName>
    <alternativeName>
        <fullName evidence="4">Putrescine aminopropyltransferase</fullName>
        <shortName evidence="4">PAPT</shortName>
    </alternativeName>
    <alternativeName>
        <fullName evidence="4">Spermidine synthase</fullName>
        <shortName evidence="4">SPDS</shortName>
        <shortName evidence="4">SPDSY</shortName>
        <ecNumber evidence="4">2.5.1.16</ecNumber>
    </alternativeName>
</protein>
<evidence type="ECO:0000256" key="1">
    <source>
        <dbReference type="ARBA" id="ARBA00007867"/>
    </source>
</evidence>
<evidence type="ECO:0000313" key="10">
    <source>
        <dbReference type="Proteomes" id="UP000077407"/>
    </source>
</evidence>
<keyword evidence="2 4" id="KW-0808">Transferase</keyword>
<dbReference type="OrthoDB" id="9793120at2"/>